<evidence type="ECO:0000256" key="1">
    <source>
        <dbReference type="ARBA" id="ARBA00023015"/>
    </source>
</evidence>
<evidence type="ECO:0000259" key="5">
    <source>
        <dbReference type="PROSITE" id="PS50977"/>
    </source>
</evidence>
<reference evidence="6 7" key="1">
    <citation type="submission" date="2023-02" db="EMBL/GenBank/DDBJ databases">
        <title>Entomopathogenic bacteria.</title>
        <authorList>
            <person name="Machado R.A."/>
        </authorList>
    </citation>
    <scope>NUCLEOTIDE SEQUENCE [LARGE SCALE GENOMIC DNA]</scope>
    <source>
        <strain evidence="6 7">XENO-2</strain>
    </source>
</reference>
<gene>
    <name evidence="6" type="ORF">PSI14_15610</name>
</gene>
<organism evidence="6 7">
    <name type="scientific">Xenorhabdus anantnagensis</name>
    <dbReference type="NCBI Taxonomy" id="3025875"/>
    <lineage>
        <taxon>Bacteria</taxon>
        <taxon>Pseudomonadati</taxon>
        <taxon>Pseudomonadota</taxon>
        <taxon>Gammaproteobacteria</taxon>
        <taxon>Enterobacterales</taxon>
        <taxon>Morganellaceae</taxon>
        <taxon>Xenorhabdus</taxon>
    </lineage>
</organism>
<keyword evidence="1" id="KW-0805">Transcription regulation</keyword>
<dbReference type="InterPro" id="IPR054156">
    <property type="entry name" value="YxaF_TetR_C"/>
</dbReference>
<feature type="DNA-binding region" description="H-T-H motif" evidence="4">
    <location>
        <begin position="29"/>
        <end position="48"/>
    </location>
</feature>
<dbReference type="EMBL" id="JAQRFN010000024">
    <property type="protein sequence ID" value="MDC9598228.1"/>
    <property type="molecule type" value="Genomic_DNA"/>
</dbReference>
<name>A0ABT5LUY8_9GAMM</name>
<protein>
    <submittedName>
        <fullName evidence="6">Helix-turn-helix domain containing protein</fullName>
    </submittedName>
</protein>
<keyword evidence="7" id="KW-1185">Reference proteome</keyword>
<evidence type="ECO:0000313" key="6">
    <source>
        <dbReference type="EMBL" id="MDC9598228.1"/>
    </source>
</evidence>
<dbReference type="PANTHER" id="PTHR47506">
    <property type="entry name" value="TRANSCRIPTIONAL REGULATORY PROTEIN"/>
    <property type="match status" value="1"/>
</dbReference>
<dbReference type="Gene3D" id="1.10.10.60">
    <property type="entry name" value="Homeodomain-like"/>
    <property type="match status" value="1"/>
</dbReference>
<dbReference type="Proteomes" id="UP001220225">
    <property type="component" value="Unassembled WGS sequence"/>
</dbReference>
<evidence type="ECO:0000256" key="2">
    <source>
        <dbReference type="ARBA" id="ARBA00023125"/>
    </source>
</evidence>
<proteinExistence type="predicted"/>
<accession>A0ABT5LUY8</accession>
<dbReference type="Pfam" id="PF21993">
    <property type="entry name" value="TetR_C_13_2"/>
    <property type="match status" value="1"/>
</dbReference>
<evidence type="ECO:0000313" key="7">
    <source>
        <dbReference type="Proteomes" id="UP001220225"/>
    </source>
</evidence>
<keyword evidence="3" id="KW-0804">Transcription</keyword>
<sequence>MAGVRQFDEHIAFEKAMSLFWEKGFAETSLQELASATGILRGSLYNAYQSKEAFFLRVFEMHKDLLLDQIKHSLDKPGLHESIDNYFNVIIDSMTVGEPARGCLSTKVALSSSVLDTQIREALQGMLDEIEQIFKARLSKSENHAELKVTPEEAAVLLLTFTRGLVVIERVYQDKVKLLSTAKIFMSLLF</sequence>
<evidence type="ECO:0000256" key="3">
    <source>
        <dbReference type="ARBA" id="ARBA00023163"/>
    </source>
</evidence>
<feature type="domain" description="HTH tetR-type" evidence="5">
    <location>
        <begin position="6"/>
        <end position="66"/>
    </location>
</feature>
<dbReference type="Gene3D" id="1.10.357.10">
    <property type="entry name" value="Tetracycline Repressor, domain 2"/>
    <property type="match status" value="1"/>
</dbReference>
<dbReference type="InterPro" id="IPR009057">
    <property type="entry name" value="Homeodomain-like_sf"/>
</dbReference>
<dbReference type="PRINTS" id="PR00455">
    <property type="entry name" value="HTHTETR"/>
</dbReference>
<dbReference type="SUPFAM" id="SSF48498">
    <property type="entry name" value="Tetracyclin repressor-like, C-terminal domain"/>
    <property type="match status" value="1"/>
</dbReference>
<dbReference type="SUPFAM" id="SSF46689">
    <property type="entry name" value="Homeodomain-like"/>
    <property type="match status" value="1"/>
</dbReference>
<comment type="caution">
    <text evidence="6">The sequence shown here is derived from an EMBL/GenBank/DDBJ whole genome shotgun (WGS) entry which is preliminary data.</text>
</comment>
<dbReference type="PROSITE" id="PS50977">
    <property type="entry name" value="HTH_TETR_2"/>
    <property type="match status" value="1"/>
</dbReference>
<evidence type="ECO:0000256" key="4">
    <source>
        <dbReference type="PROSITE-ProRule" id="PRU00335"/>
    </source>
</evidence>
<dbReference type="PANTHER" id="PTHR47506:SF1">
    <property type="entry name" value="HTH-TYPE TRANSCRIPTIONAL REGULATOR YJDC"/>
    <property type="match status" value="1"/>
</dbReference>
<dbReference type="InterPro" id="IPR036271">
    <property type="entry name" value="Tet_transcr_reg_TetR-rel_C_sf"/>
</dbReference>
<dbReference type="Pfam" id="PF00440">
    <property type="entry name" value="TetR_N"/>
    <property type="match status" value="1"/>
</dbReference>
<dbReference type="InterPro" id="IPR001647">
    <property type="entry name" value="HTH_TetR"/>
</dbReference>
<keyword evidence="2 4" id="KW-0238">DNA-binding</keyword>
<dbReference type="RefSeq" id="WP_273576742.1">
    <property type="nucleotide sequence ID" value="NZ_JAQRFN010000024.1"/>
</dbReference>